<reference evidence="1 3" key="1">
    <citation type="submission" date="2016-02" db="EMBL/GenBank/DDBJ databases">
        <title>Draft genome sequence for Clostridium paradoxum JW-YL-7.</title>
        <authorList>
            <person name="Utturkar S.M."/>
            <person name="Lancaster A."/>
            <person name="Poole F.L."/>
            <person name="Adams M.W."/>
            <person name="Brown S.D."/>
        </authorList>
    </citation>
    <scope>NUCLEOTIDE SEQUENCE [LARGE SCALE GENOMIC DNA]</scope>
    <source>
        <strain evidence="1 3">JW-YL-7</strain>
    </source>
</reference>
<dbReference type="Proteomes" id="UP000092605">
    <property type="component" value="Unassembled WGS sequence"/>
</dbReference>
<dbReference type="STRING" id="1121328.JWYL7_1634"/>
<accession>A0A150FSH1</accession>
<dbReference type="AlphaFoldDB" id="A0A150FSH1"/>
<evidence type="ECO:0000313" key="3">
    <source>
        <dbReference type="Proteomes" id="UP000092605"/>
    </source>
</evidence>
<evidence type="ECO:0000313" key="2">
    <source>
        <dbReference type="EMBL" id="SHK70693.1"/>
    </source>
</evidence>
<evidence type="ECO:0000313" key="1">
    <source>
        <dbReference type="EMBL" id="KXZ40559.1"/>
    </source>
</evidence>
<dbReference type="PATRIC" id="fig|1121328.3.peg.1645"/>
<dbReference type="EMBL" id="FRBG01000004">
    <property type="protein sequence ID" value="SHK70693.1"/>
    <property type="molecule type" value="Genomic_DNA"/>
</dbReference>
<dbReference type="EMBL" id="LSFY01000001">
    <property type="protein sequence ID" value="KXZ40559.1"/>
    <property type="molecule type" value="Genomic_DNA"/>
</dbReference>
<reference evidence="2 4" key="2">
    <citation type="submission" date="2016-11" db="EMBL/GenBank/DDBJ databases">
        <authorList>
            <person name="Varghese N."/>
            <person name="Submissions S."/>
        </authorList>
    </citation>
    <scope>NUCLEOTIDE SEQUENCE [LARGE SCALE GENOMIC DNA]</scope>
    <source>
        <strain evidence="2 4">DSM 7308</strain>
    </source>
</reference>
<evidence type="ECO:0008006" key="5">
    <source>
        <dbReference type="Google" id="ProtNLM"/>
    </source>
</evidence>
<dbReference type="InterPro" id="IPR021321">
    <property type="entry name" value="DUF2922"/>
</dbReference>
<dbReference type="Proteomes" id="UP000323392">
    <property type="component" value="Unassembled WGS sequence"/>
</dbReference>
<comment type="caution">
    <text evidence="1">The sequence shown here is derived from an EMBL/GenBank/DDBJ whole genome shotgun (WGS) entry which is preliminary data.</text>
</comment>
<gene>
    <name evidence="1" type="ORF">JWYL7_1634</name>
    <name evidence="2" type="ORF">SAMN05661008_00743</name>
</gene>
<dbReference type="OrthoDB" id="9795264at2"/>
<name>A0A150FSH1_CLOPD</name>
<protein>
    <recommendedName>
        <fullName evidence="5">DUF2922 domain-containing protein</fullName>
    </recommendedName>
</protein>
<keyword evidence="4" id="KW-1185">Reference proteome</keyword>
<organism evidence="1 3">
    <name type="scientific">Alkalithermobacter thermoalcaliphilus JW-YL-7 = DSM 7308</name>
    <dbReference type="NCBI Taxonomy" id="1121328"/>
    <lineage>
        <taxon>Bacteria</taxon>
        <taxon>Bacillati</taxon>
        <taxon>Bacillota</taxon>
        <taxon>Clostridia</taxon>
        <taxon>Peptostreptococcales</taxon>
        <taxon>Tepidibacteraceae</taxon>
        <taxon>Alkalithermobacter</taxon>
    </lineage>
</organism>
<proteinExistence type="predicted"/>
<dbReference type="Pfam" id="PF11148">
    <property type="entry name" value="DUF2922"/>
    <property type="match status" value="1"/>
</dbReference>
<evidence type="ECO:0000313" key="4">
    <source>
        <dbReference type="Proteomes" id="UP000323392"/>
    </source>
</evidence>
<dbReference type="RefSeq" id="WP_066071624.1">
    <property type="nucleotide sequence ID" value="NZ_FRBG01000004.1"/>
</dbReference>
<sequence>MKRILEMKFIKEDGKTTTISFDNIKDNVTDTDIKNLMDFIVTKNIFTFKGVGISEKKEAKIINVDTHNVYID</sequence>